<reference evidence="3" key="1">
    <citation type="journal article" date="2015" name="PLoS Genet.">
        <title>The dynamic genome and transcriptome of the human fungal pathogen Blastomyces and close relative Emmonsia.</title>
        <authorList>
            <person name="Munoz J.F."/>
            <person name="Gauthier G.M."/>
            <person name="Desjardins C.A."/>
            <person name="Gallo J.E."/>
            <person name="Holder J."/>
            <person name="Sullivan T.D."/>
            <person name="Marty A.J."/>
            <person name="Carmen J.C."/>
            <person name="Chen Z."/>
            <person name="Ding L."/>
            <person name="Gujja S."/>
            <person name="Magrini V."/>
            <person name="Misas E."/>
            <person name="Mitreva M."/>
            <person name="Priest M."/>
            <person name="Saif S."/>
            <person name="Whiston E.A."/>
            <person name="Young S."/>
            <person name="Zeng Q."/>
            <person name="Goldman W.E."/>
            <person name="Mardis E.R."/>
            <person name="Taylor J.W."/>
            <person name="McEwen J.G."/>
            <person name="Clay O.K."/>
            <person name="Klein B.S."/>
            <person name="Cuomo C.A."/>
        </authorList>
    </citation>
    <scope>NUCLEOTIDE SEQUENCE [LARGE SCALE GENOMIC DNA]</scope>
    <source>
        <strain evidence="3">SLH14081</strain>
    </source>
</reference>
<evidence type="ECO:0000313" key="3">
    <source>
        <dbReference type="Proteomes" id="UP000002038"/>
    </source>
</evidence>
<dbReference type="EMBL" id="GG657469">
    <property type="protein sequence ID" value="OAT12881.1"/>
    <property type="molecule type" value="Genomic_DNA"/>
</dbReference>
<keyword evidence="3" id="KW-1185">Reference proteome</keyword>
<dbReference type="Proteomes" id="UP000002038">
    <property type="component" value="Unassembled WGS sequence"/>
</dbReference>
<proteinExistence type="predicted"/>
<evidence type="ECO:0000313" key="2">
    <source>
        <dbReference type="EMBL" id="OAT12881.1"/>
    </source>
</evidence>
<dbReference type="AlphaFoldDB" id="A0A179V0N1"/>
<dbReference type="RefSeq" id="XP_031580599.1">
    <property type="nucleotide sequence ID" value="XM_031723436.1"/>
</dbReference>
<sequence length="238" mass="27234">MVARRLSQNRSGLGSDKMRLERAEDKVKDANVKTYGKCRISEQGELLRQEKRENPRMTEDMLLDAHRRHDVFLTPCSRSACDRGFMNTLGRKRSSSGEEVDESLKMWQCADDEDETGLRLKRCEVDLGSFLFGHEALERNSVVPGWLEKEIPEQILDGVVNVGKGNKYLTHMPISRVHRECTCNYVPVSIYQKGSRQAEVGTRELTLFIRGGFCPAQLNIPRRWDPFSLSTFIVNLVL</sequence>
<dbReference type="KEGG" id="bgh:BDBG_08174"/>
<name>A0A179V0N1_BLAGS</name>
<feature type="compositionally biased region" description="Polar residues" evidence="1">
    <location>
        <begin position="1"/>
        <end position="12"/>
    </location>
</feature>
<dbReference type="GeneID" id="8501992"/>
<dbReference type="VEuPathDB" id="FungiDB:BDBG_08174"/>
<feature type="region of interest" description="Disordered" evidence="1">
    <location>
        <begin position="1"/>
        <end position="22"/>
    </location>
</feature>
<organism evidence="2 3">
    <name type="scientific">Blastomyces gilchristii (strain SLH14081)</name>
    <name type="common">Blastomyces dermatitidis</name>
    <dbReference type="NCBI Taxonomy" id="559298"/>
    <lineage>
        <taxon>Eukaryota</taxon>
        <taxon>Fungi</taxon>
        <taxon>Dikarya</taxon>
        <taxon>Ascomycota</taxon>
        <taxon>Pezizomycotina</taxon>
        <taxon>Eurotiomycetes</taxon>
        <taxon>Eurotiomycetidae</taxon>
        <taxon>Onygenales</taxon>
        <taxon>Ajellomycetaceae</taxon>
        <taxon>Blastomyces</taxon>
    </lineage>
</organism>
<accession>A0A179V0N1</accession>
<protein>
    <submittedName>
        <fullName evidence="2">Uncharacterized protein</fullName>
    </submittedName>
</protein>
<evidence type="ECO:0000256" key="1">
    <source>
        <dbReference type="SAM" id="MobiDB-lite"/>
    </source>
</evidence>
<gene>
    <name evidence="2" type="ORF">BDBG_08174</name>
</gene>